<feature type="compositionally biased region" description="Basic and acidic residues" evidence="5">
    <location>
        <begin position="483"/>
        <end position="497"/>
    </location>
</feature>
<feature type="compositionally biased region" description="Pro residues" evidence="5">
    <location>
        <begin position="233"/>
        <end position="242"/>
    </location>
</feature>
<feature type="compositionally biased region" description="Polar residues" evidence="5">
    <location>
        <begin position="500"/>
        <end position="513"/>
    </location>
</feature>
<evidence type="ECO:0000256" key="6">
    <source>
        <dbReference type="SAM" id="SignalP"/>
    </source>
</evidence>
<keyword evidence="2 4" id="KW-0339">Growth factor</keyword>
<dbReference type="Gene3D" id="2.10.90.10">
    <property type="entry name" value="Cystine-knot cytokines"/>
    <property type="match status" value="1"/>
</dbReference>
<evidence type="ECO:0000256" key="3">
    <source>
        <dbReference type="ARBA" id="ARBA00023246"/>
    </source>
</evidence>
<feature type="domain" description="Platelet-derived growth factor (PDGF) family profile" evidence="7">
    <location>
        <begin position="99"/>
        <end position="203"/>
    </location>
</feature>
<feature type="compositionally biased region" description="Low complexity" evidence="5">
    <location>
        <begin position="365"/>
        <end position="385"/>
    </location>
</feature>
<feature type="compositionally biased region" description="Pro residues" evidence="5">
    <location>
        <begin position="216"/>
        <end position="226"/>
    </location>
</feature>
<feature type="compositionally biased region" description="Low complexity" evidence="5">
    <location>
        <begin position="409"/>
        <end position="424"/>
    </location>
</feature>
<keyword evidence="3" id="KW-0497">Mitogen</keyword>
<feature type="region of interest" description="Disordered" evidence="5">
    <location>
        <begin position="409"/>
        <end position="539"/>
    </location>
</feature>
<proteinExistence type="inferred from homology"/>
<dbReference type="GO" id="GO:0070374">
    <property type="term" value="P:positive regulation of ERK1 and ERK2 cascade"/>
    <property type="evidence" value="ECO:0007669"/>
    <property type="project" value="TreeGrafter"/>
</dbReference>
<dbReference type="SUPFAM" id="SSF57501">
    <property type="entry name" value="Cystine-knot cytokines"/>
    <property type="match status" value="1"/>
</dbReference>
<organism evidence="8 9">
    <name type="scientific">Oryzias javanicus</name>
    <name type="common">Javanese ricefish</name>
    <name type="synonym">Aplocheilus javanicus</name>
    <dbReference type="NCBI Taxonomy" id="123683"/>
    <lineage>
        <taxon>Eukaryota</taxon>
        <taxon>Metazoa</taxon>
        <taxon>Chordata</taxon>
        <taxon>Craniata</taxon>
        <taxon>Vertebrata</taxon>
        <taxon>Euteleostomi</taxon>
        <taxon>Actinopterygii</taxon>
        <taxon>Neopterygii</taxon>
        <taxon>Teleostei</taxon>
        <taxon>Neoteleostei</taxon>
        <taxon>Acanthomorphata</taxon>
        <taxon>Ovalentaria</taxon>
        <taxon>Atherinomorphae</taxon>
        <taxon>Beloniformes</taxon>
        <taxon>Adrianichthyidae</taxon>
        <taxon>Oryziinae</taxon>
        <taxon>Oryzias</taxon>
    </lineage>
</organism>
<dbReference type="Pfam" id="PF00341">
    <property type="entry name" value="PDGF"/>
    <property type="match status" value="1"/>
</dbReference>
<feature type="compositionally biased region" description="Low complexity" evidence="5">
    <location>
        <begin position="205"/>
        <end position="215"/>
    </location>
</feature>
<feature type="region of interest" description="Disordered" evidence="5">
    <location>
        <begin position="327"/>
        <end position="385"/>
    </location>
</feature>
<dbReference type="GO" id="GO:0008284">
    <property type="term" value="P:positive regulation of cell population proliferation"/>
    <property type="evidence" value="ECO:0007669"/>
    <property type="project" value="TreeGrafter"/>
</dbReference>
<dbReference type="OrthoDB" id="8878063at2759"/>
<dbReference type="PANTHER" id="PTHR11633:SF15">
    <property type="entry name" value="ADENYLATE CYCLASE, TERMINAL-DIFFERENTIATION SPECIFIC"/>
    <property type="match status" value="1"/>
</dbReference>
<dbReference type="GO" id="GO:0051897">
    <property type="term" value="P:positive regulation of phosphatidylinositol 3-kinase/protein kinase B signal transduction"/>
    <property type="evidence" value="ECO:0007669"/>
    <property type="project" value="TreeGrafter"/>
</dbReference>
<dbReference type="PROSITE" id="PS00249">
    <property type="entry name" value="PDGF_1"/>
    <property type="match status" value="1"/>
</dbReference>
<keyword evidence="9" id="KW-1185">Reference proteome</keyword>
<dbReference type="GO" id="GO:0005615">
    <property type="term" value="C:extracellular space"/>
    <property type="evidence" value="ECO:0007669"/>
    <property type="project" value="TreeGrafter"/>
</dbReference>
<dbReference type="GO" id="GO:0030335">
    <property type="term" value="P:positive regulation of cell migration"/>
    <property type="evidence" value="ECO:0007669"/>
    <property type="project" value="TreeGrafter"/>
</dbReference>
<protein>
    <recommendedName>
        <fullName evidence="7">Platelet-derived growth factor (PDGF) family profile domain-containing protein</fullName>
    </recommendedName>
</protein>
<dbReference type="AlphaFoldDB" id="A0A437DLI4"/>
<dbReference type="FunFam" id="2.10.90.10:FF:000041">
    <property type="entry name" value="Platelet-derived growth factor beta polypeptide b"/>
    <property type="match status" value="1"/>
</dbReference>
<dbReference type="GO" id="GO:0048008">
    <property type="term" value="P:platelet-derived growth factor receptor signaling pathway"/>
    <property type="evidence" value="ECO:0007669"/>
    <property type="project" value="TreeGrafter"/>
</dbReference>
<feature type="compositionally biased region" description="Polar residues" evidence="5">
    <location>
        <begin position="426"/>
        <end position="451"/>
    </location>
</feature>
<reference evidence="8 9" key="2">
    <citation type="submission" date="2019-01" db="EMBL/GenBank/DDBJ databases">
        <title>A chromosome length genome reference of the Java medaka (oryzias javanicus).</title>
        <authorList>
            <person name="Herpin A."/>
            <person name="Takehana Y."/>
            <person name="Naruse K."/>
            <person name="Ansai S."/>
            <person name="Kawaguchi M."/>
        </authorList>
    </citation>
    <scope>NUCLEOTIDE SEQUENCE [LARGE SCALE GENOMIC DNA]</scope>
    <source>
        <strain evidence="8">RS831</strain>
        <tissue evidence="8">Whole body</tissue>
    </source>
</reference>
<evidence type="ECO:0000256" key="5">
    <source>
        <dbReference type="SAM" id="MobiDB-lite"/>
    </source>
</evidence>
<dbReference type="InterPro" id="IPR000072">
    <property type="entry name" value="PDGF/VEGF_dom"/>
</dbReference>
<dbReference type="GO" id="GO:0051781">
    <property type="term" value="P:positive regulation of cell division"/>
    <property type="evidence" value="ECO:0007669"/>
    <property type="project" value="UniProtKB-KW"/>
</dbReference>
<dbReference type="GO" id="GO:0016020">
    <property type="term" value="C:membrane"/>
    <property type="evidence" value="ECO:0007669"/>
    <property type="project" value="InterPro"/>
</dbReference>
<accession>A0A437DLI4</accession>
<evidence type="ECO:0000256" key="2">
    <source>
        <dbReference type="ARBA" id="ARBA00023030"/>
    </source>
</evidence>
<dbReference type="SMART" id="SM00141">
    <property type="entry name" value="PDGF"/>
    <property type="match status" value="1"/>
</dbReference>
<comment type="similarity">
    <text evidence="1 4">Belongs to the PDGF/VEGF growth factor family.</text>
</comment>
<feature type="region of interest" description="Disordered" evidence="5">
    <location>
        <begin position="205"/>
        <end position="253"/>
    </location>
</feature>
<dbReference type="InterPro" id="IPR023581">
    <property type="entry name" value="PD_growth_factor_CS"/>
</dbReference>
<dbReference type="Proteomes" id="UP000283210">
    <property type="component" value="Chromosome 1"/>
</dbReference>
<evidence type="ECO:0000256" key="4">
    <source>
        <dbReference type="RuleBase" id="RU003818"/>
    </source>
</evidence>
<gene>
    <name evidence="8" type="ORF">OJAV_G00003130</name>
</gene>
<dbReference type="PROSITE" id="PS50278">
    <property type="entry name" value="PDGF_2"/>
    <property type="match status" value="1"/>
</dbReference>
<name>A0A437DLI4_ORYJA</name>
<dbReference type="EMBL" id="CM012437">
    <property type="protein sequence ID" value="RVE75863.1"/>
    <property type="molecule type" value="Genomic_DNA"/>
</dbReference>
<dbReference type="PANTHER" id="PTHR11633">
    <property type="entry name" value="PLATELET-DERIVED GROWTH FACTOR"/>
    <property type="match status" value="1"/>
</dbReference>
<feature type="signal peptide" evidence="6">
    <location>
        <begin position="1"/>
        <end position="47"/>
    </location>
</feature>
<dbReference type="CDD" id="cd00135">
    <property type="entry name" value="PDGF"/>
    <property type="match status" value="1"/>
</dbReference>
<evidence type="ECO:0000313" key="8">
    <source>
        <dbReference type="EMBL" id="RVE75863.1"/>
    </source>
</evidence>
<keyword evidence="6" id="KW-0732">Signal</keyword>
<dbReference type="GO" id="GO:0005161">
    <property type="term" value="F:platelet-derived growth factor receptor binding"/>
    <property type="evidence" value="ECO:0007669"/>
    <property type="project" value="TreeGrafter"/>
</dbReference>
<evidence type="ECO:0000256" key="1">
    <source>
        <dbReference type="ARBA" id="ARBA00006686"/>
    </source>
</evidence>
<feature type="chain" id="PRO_5019242368" description="Platelet-derived growth factor (PDGF) family profile domain-containing protein" evidence="6">
    <location>
        <begin position="48"/>
        <end position="577"/>
    </location>
</feature>
<reference evidence="8 9" key="1">
    <citation type="submission" date="2018-11" db="EMBL/GenBank/DDBJ databases">
        <authorList>
            <person name="Lopez-Roques C."/>
            <person name="Donnadieu C."/>
            <person name="Bouchez O."/>
            <person name="Klopp C."/>
            <person name="Cabau C."/>
            <person name="Zahm M."/>
        </authorList>
    </citation>
    <scope>NUCLEOTIDE SEQUENCE [LARGE SCALE GENOMIC DNA]</scope>
    <source>
        <strain evidence="8">RS831</strain>
        <tissue evidence="8">Whole body</tissue>
    </source>
</reference>
<sequence length="577" mass="64451">MDRVRRLASARSAHDTLGRELGGNMRSWVLLLLLAAVLATPPRLGRAEGDPLPPSLVDLVRNSPISSVDDLKLLLQQETSEIEDEEDEHDTLPDPTHARYVRSLSEAQPAQQAVCKVRTEVMEITRSMLDRRNTNFMLWPPCVEVQRCSGCCNTRLQQCVPVVTSSRYLQVIKIQYINRKAHYDKAIISVEDHVSCRCQTASSVASISRSTSQSNPSPPPPPPQQQPPSSLHPLPPPRPVHPPSSKTHTSKADLHRHDDLKHNQQHYNSEERDPVARQWHQGSYTQLVRWSQPRVHHATMHAQPGMHQTTTGMNKSWLSEARGEHRVMGNAPQPGHGSGYDGSREEGGQPPLNSDVPYPDHASRRQQLLQHQQRQQHQYHHQSQYPQDHGYIGAQYQELTTQIRLSFLQSDSPSPFSPTQSPSFGDKSSNPPTTDQKDSVTIQKTAQVTHYKQTEGIIQKEGREESGSTNSGDSVGAELTNQGKERDSKTSSEEAKTKANHIQNSITNCSSHVGNGPPGAVSTRFPSAKEKTPKTHQQSCYKSYDHVEKEAIKLTERSIHTKGCGDTKMCFLEDGRL</sequence>
<evidence type="ECO:0000313" key="9">
    <source>
        <dbReference type="Proteomes" id="UP000283210"/>
    </source>
</evidence>
<evidence type="ECO:0000259" key="7">
    <source>
        <dbReference type="PROSITE" id="PS50278"/>
    </source>
</evidence>
<dbReference type="InterPro" id="IPR029034">
    <property type="entry name" value="Cystine-knot_cytokine"/>
</dbReference>
<dbReference type="GO" id="GO:0008083">
    <property type="term" value="F:growth factor activity"/>
    <property type="evidence" value="ECO:0007669"/>
    <property type="project" value="UniProtKB-KW"/>
</dbReference>